<dbReference type="EMBL" id="JAIWYP010000021">
    <property type="protein sequence ID" value="KAH3692587.1"/>
    <property type="molecule type" value="Genomic_DNA"/>
</dbReference>
<evidence type="ECO:0000313" key="2">
    <source>
        <dbReference type="EMBL" id="KAH3692587.1"/>
    </source>
</evidence>
<reference evidence="2" key="1">
    <citation type="journal article" date="2019" name="bioRxiv">
        <title>The Genome of the Zebra Mussel, Dreissena polymorpha: A Resource for Invasive Species Research.</title>
        <authorList>
            <person name="McCartney M.A."/>
            <person name="Auch B."/>
            <person name="Kono T."/>
            <person name="Mallez S."/>
            <person name="Zhang Y."/>
            <person name="Obille A."/>
            <person name="Becker A."/>
            <person name="Abrahante J.E."/>
            <person name="Garbe J."/>
            <person name="Badalamenti J.P."/>
            <person name="Herman A."/>
            <person name="Mangelson H."/>
            <person name="Liachko I."/>
            <person name="Sullivan S."/>
            <person name="Sone E.D."/>
            <person name="Koren S."/>
            <person name="Silverstein K.A.T."/>
            <person name="Beckman K.B."/>
            <person name="Gohl D.M."/>
        </authorList>
    </citation>
    <scope>NUCLEOTIDE SEQUENCE</scope>
    <source>
        <strain evidence="2">Duluth1</strain>
        <tissue evidence="2">Whole animal</tissue>
    </source>
</reference>
<feature type="signal peptide" evidence="1">
    <location>
        <begin position="1"/>
        <end position="20"/>
    </location>
</feature>
<dbReference type="Proteomes" id="UP000828390">
    <property type="component" value="Unassembled WGS sequence"/>
</dbReference>
<dbReference type="AlphaFoldDB" id="A0A9D4BFA0"/>
<proteinExistence type="predicted"/>
<organism evidence="2 3">
    <name type="scientific">Dreissena polymorpha</name>
    <name type="common">Zebra mussel</name>
    <name type="synonym">Mytilus polymorpha</name>
    <dbReference type="NCBI Taxonomy" id="45954"/>
    <lineage>
        <taxon>Eukaryota</taxon>
        <taxon>Metazoa</taxon>
        <taxon>Spiralia</taxon>
        <taxon>Lophotrochozoa</taxon>
        <taxon>Mollusca</taxon>
        <taxon>Bivalvia</taxon>
        <taxon>Autobranchia</taxon>
        <taxon>Heteroconchia</taxon>
        <taxon>Euheterodonta</taxon>
        <taxon>Imparidentia</taxon>
        <taxon>Neoheterodontei</taxon>
        <taxon>Myida</taxon>
        <taxon>Dreissenoidea</taxon>
        <taxon>Dreissenidae</taxon>
        <taxon>Dreissena</taxon>
    </lineage>
</organism>
<reference evidence="2" key="2">
    <citation type="submission" date="2020-11" db="EMBL/GenBank/DDBJ databases">
        <authorList>
            <person name="McCartney M.A."/>
            <person name="Auch B."/>
            <person name="Kono T."/>
            <person name="Mallez S."/>
            <person name="Becker A."/>
            <person name="Gohl D.M."/>
            <person name="Silverstein K.A.T."/>
            <person name="Koren S."/>
            <person name="Bechman K.B."/>
            <person name="Herman A."/>
            <person name="Abrahante J.E."/>
            <person name="Garbe J."/>
        </authorList>
    </citation>
    <scope>NUCLEOTIDE SEQUENCE</scope>
    <source>
        <strain evidence="2">Duluth1</strain>
        <tissue evidence="2">Whole animal</tissue>
    </source>
</reference>
<name>A0A9D4BFA0_DREPO</name>
<evidence type="ECO:0008006" key="4">
    <source>
        <dbReference type="Google" id="ProtNLM"/>
    </source>
</evidence>
<dbReference type="PROSITE" id="PS51257">
    <property type="entry name" value="PROKAR_LIPOPROTEIN"/>
    <property type="match status" value="1"/>
</dbReference>
<evidence type="ECO:0000313" key="3">
    <source>
        <dbReference type="Proteomes" id="UP000828390"/>
    </source>
</evidence>
<feature type="chain" id="PRO_5038888007" description="C-type lectin domain-containing protein" evidence="1">
    <location>
        <begin position="21"/>
        <end position="131"/>
    </location>
</feature>
<protein>
    <recommendedName>
        <fullName evidence="4">C-type lectin domain-containing protein</fullName>
    </recommendedName>
</protein>
<comment type="caution">
    <text evidence="2">The sequence shown here is derived from an EMBL/GenBank/DDBJ whole genome shotgun (WGS) entry which is preliminary data.</text>
</comment>
<evidence type="ECO:0000256" key="1">
    <source>
        <dbReference type="SAM" id="SignalP"/>
    </source>
</evidence>
<keyword evidence="3" id="KW-1185">Reference proteome</keyword>
<keyword evidence="1" id="KW-0732">Signal</keyword>
<gene>
    <name evidence="2" type="ORF">DPMN_193138</name>
</gene>
<sequence length="131" mass="15362">MVRLPSFMISVLVWSACVITVDVFPEPVIISSPVSWEIANEECERNGGKLMEPDLDYLDTYRERIIEWMGANKISELWVRKYFTPWVSLKGCTKKNYVHPQKTYTVQNNQQKICQNLCFNYNYFGLKVSHT</sequence>
<accession>A0A9D4BFA0</accession>